<dbReference type="InterPro" id="IPR016477">
    <property type="entry name" value="Fructo-/Ketosamine-3-kinase"/>
</dbReference>
<dbReference type="PANTHER" id="PTHR12149:SF8">
    <property type="entry name" value="PROTEIN-RIBULOSAMINE 3-KINASE"/>
    <property type="match status" value="1"/>
</dbReference>
<keyword evidence="1" id="KW-0808">Transferase</keyword>
<organism evidence="2 3">
    <name type="scientific">Lacticaseibacillus camelliae DSM 22697 = JCM 13995</name>
    <dbReference type="NCBI Taxonomy" id="1423730"/>
    <lineage>
        <taxon>Bacteria</taxon>
        <taxon>Bacillati</taxon>
        <taxon>Bacillota</taxon>
        <taxon>Bacilli</taxon>
        <taxon>Lactobacillales</taxon>
        <taxon>Lactobacillaceae</taxon>
        <taxon>Lacticaseibacillus</taxon>
    </lineage>
</organism>
<dbReference type="Pfam" id="PF03881">
    <property type="entry name" value="Fructosamin_kin"/>
    <property type="match status" value="1"/>
</dbReference>
<evidence type="ECO:0000313" key="2">
    <source>
        <dbReference type="EMBL" id="KRN24434.1"/>
    </source>
</evidence>
<comment type="similarity">
    <text evidence="1">Belongs to the fructosamine kinase family.</text>
</comment>
<reference evidence="2 3" key="1">
    <citation type="journal article" date="2015" name="Genome Announc.">
        <title>Expanding the biotechnology potential of lactobacilli through comparative genomics of 213 strains and associated genera.</title>
        <authorList>
            <person name="Sun Z."/>
            <person name="Harris H.M."/>
            <person name="McCann A."/>
            <person name="Guo C."/>
            <person name="Argimon S."/>
            <person name="Zhang W."/>
            <person name="Yang X."/>
            <person name="Jeffery I.B."/>
            <person name="Cooney J.C."/>
            <person name="Kagawa T.F."/>
            <person name="Liu W."/>
            <person name="Song Y."/>
            <person name="Salvetti E."/>
            <person name="Wrobel A."/>
            <person name="Rasinkangas P."/>
            <person name="Parkhill J."/>
            <person name="Rea M.C."/>
            <person name="O'Sullivan O."/>
            <person name="Ritari J."/>
            <person name="Douillard F.P."/>
            <person name="Paul Ross R."/>
            <person name="Yang R."/>
            <person name="Briner A.E."/>
            <person name="Felis G.E."/>
            <person name="de Vos W.M."/>
            <person name="Barrangou R."/>
            <person name="Klaenhammer T.R."/>
            <person name="Caufield P.W."/>
            <person name="Cui Y."/>
            <person name="Zhang H."/>
            <person name="O'Toole P.W."/>
        </authorList>
    </citation>
    <scope>NUCLEOTIDE SEQUENCE [LARGE SCALE GENOMIC DNA]</scope>
    <source>
        <strain evidence="2 3">DSM 22697</strain>
    </source>
</reference>
<dbReference type="STRING" id="1423730.FC75_GL001235"/>
<dbReference type="PANTHER" id="PTHR12149">
    <property type="entry name" value="FRUCTOSAMINE 3 KINASE-RELATED PROTEIN"/>
    <property type="match status" value="1"/>
</dbReference>
<comment type="caution">
    <text evidence="2">The sequence shown here is derived from an EMBL/GenBank/DDBJ whole genome shotgun (WGS) entry which is preliminary data.</text>
</comment>
<keyword evidence="1 2" id="KW-0418">Kinase</keyword>
<dbReference type="Gene3D" id="3.30.200.20">
    <property type="entry name" value="Phosphorylase Kinase, domain 1"/>
    <property type="match status" value="1"/>
</dbReference>
<dbReference type="Proteomes" id="UP000050865">
    <property type="component" value="Unassembled WGS sequence"/>
</dbReference>
<protein>
    <submittedName>
        <fullName evidence="2">Fructosamine-3-kinase</fullName>
    </submittedName>
</protein>
<dbReference type="InterPro" id="IPR011009">
    <property type="entry name" value="Kinase-like_dom_sf"/>
</dbReference>
<dbReference type="RefSeq" id="WP_056989235.1">
    <property type="nucleotide sequence ID" value="NZ_AYZJ01000023.1"/>
</dbReference>
<dbReference type="GO" id="GO:0016301">
    <property type="term" value="F:kinase activity"/>
    <property type="evidence" value="ECO:0007669"/>
    <property type="project" value="UniProtKB-UniRule"/>
</dbReference>
<evidence type="ECO:0000256" key="1">
    <source>
        <dbReference type="PIRNR" id="PIRNR006221"/>
    </source>
</evidence>
<dbReference type="PATRIC" id="fig|1423730.4.peg.1291"/>
<accession>A0A0R2F7W0</accession>
<dbReference type="EMBL" id="AYZJ01000023">
    <property type="protein sequence ID" value="KRN24434.1"/>
    <property type="molecule type" value="Genomic_DNA"/>
</dbReference>
<sequence>MDQNWLDQLPIEPVTSYQGVHGGDVNEAYHLNTAKRELFLLVQPGQPASFYAGEIAGLKAFQENDINAPRVLGNGAIDGAGYLLLSYMTSGTGDQAALGHLVAKLHQVKSPNGRFGFDQPYAGTSVSFDNAWTDTWTELFVDRRLDVLDRALTHKGLWTAADHTRYLAARAKIVAALAKRASQPVLLHGDLWSGNFMFTANGQPALIDPAALYGDREFDIGITTVFGGFNDRFYQAYAADLPLEPGAGKRLDFYRLYLLMVHLDKFGSSYARPVSQLLGRIIAD</sequence>
<evidence type="ECO:0000313" key="3">
    <source>
        <dbReference type="Proteomes" id="UP000050865"/>
    </source>
</evidence>
<dbReference type="AlphaFoldDB" id="A0A0R2F7W0"/>
<proteinExistence type="inferred from homology"/>
<dbReference type="Gene3D" id="3.90.1200.10">
    <property type="match status" value="1"/>
</dbReference>
<dbReference type="PIRSF" id="PIRSF006221">
    <property type="entry name" value="Ketosamine-3-kinase"/>
    <property type="match status" value="1"/>
</dbReference>
<gene>
    <name evidence="2" type="ORF">FC75_GL001235</name>
</gene>
<keyword evidence="3" id="KW-1185">Reference proteome</keyword>
<name>A0A0R2F7W0_9LACO</name>
<dbReference type="SUPFAM" id="SSF56112">
    <property type="entry name" value="Protein kinase-like (PK-like)"/>
    <property type="match status" value="1"/>
</dbReference>